<evidence type="ECO:0000256" key="1">
    <source>
        <dbReference type="SAM" id="MobiDB-lite"/>
    </source>
</evidence>
<proteinExistence type="predicted"/>
<name>A0AAD5YD53_9APHY</name>
<accession>A0AAD5YD53</accession>
<organism evidence="2 3">
    <name type="scientific">Meripilus lineatus</name>
    <dbReference type="NCBI Taxonomy" id="2056292"/>
    <lineage>
        <taxon>Eukaryota</taxon>
        <taxon>Fungi</taxon>
        <taxon>Dikarya</taxon>
        <taxon>Basidiomycota</taxon>
        <taxon>Agaricomycotina</taxon>
        <taxon>Agaricomycetes</taxon>
        <taxon>Polyporales</taxon>
        <taxon>Meripilaceae</taxon>
        <taxon>Meripilus</taxon>
    </lineage>
</organism>
<comment type="caution">
    <text evidence="2">The sequence shown here is derived from an EMBL/GenBank/DDBJ whole genome shotgun (WGS) entry which is preliminary data.</text>
</comment>
<keyword evidence="3" id="KW-1185">Reference proteome</keyword>
<dbReference type="InterPro" id="IPR041078">
    <property type="entry name" value="Plavaka"/>
</dbReference>
<reference evidence="2" key="1">
    <citation type="submission" date="2022-07" db="EMBL/GenBank/DDBJ databases">
        <title>Genome Sequence of Physisporinus lineatus.</title>
        <authorList>
            <person name="Buettner E."/>
        </authorList>
    </citation>
    <scope>NUCLEOTIDE SEQUENCE</scope>
    <source>
        <strain evidence="2">VT162</strain>
    </source>
</reference>
<evidence type="ECO:0000313" key="2">
    <source>
        <dbReference type="EMBL" id="KAJ3475744.1"/>
    </source>
</evidence>
<dbReference type="Proteomes" id="UP001212997">
    <property type="component" value="Unassembled WGS sequence"/>
</dbReference>
<gene>
    <name evidence="2" type="ORF">NLI96_g11636</name>
</gene>
<dbReference type="Pfam" id="PF18759">
    <property type="entry name" value="Plavaka"/>
    <property type="match status" value="2"/>
</dbReference>
<protein>
    <recommendedName>
        <fullName evidence="4">Transposase</fullName>
    </recommendedName>
</protein>
<feature type="region of interest" description="Disordered" evidence="1">
    <location>
        <begin position="545"/>
        <end position="574"/>
    </location>
</feature>
<evidence type="ECO:0000313" key="3">
    <source>
        <dbReference type="Proteomes" id="UP001212997"/>
    </source>
</evidence>
<evidence type="ECO:0008006" key="4">
    <source>
        <dbReference type="Google" id="ProtNLM"/>
    </source>
</evidence>
<dbReference type="AlphaFoldDB" id="A0AAD5YD53"/>
<dbReference type="EMBL" id="JANAWD010000806">
    <property type="protein sequence ID" value="KAJ3475744.1"/>
    <property type="molecule type" value="Genomic_DNA"/>
</dbReference>
<sequence>MDIDPTDILNRQPHVEEVPDEDALTRLVERYLRAVAEILTKGRTRFERWERDRLGNGRSQWAPFATKADWELALWLATNVGHNQIDEFLKLSVIKTLELEATSKYRFFKQIDELPIGVPWIFDDITVTGNLLDENGNALTEQLDLWRRDPVECDKLPEGATLTPIILASDKTKLSQFRGDQGAWLVYLSIGNINKVTRREVKSRASVLIGYIPISKLECFSEAARSLAAYQLFHHYSGIRRVFPILAAYIADHPEQCLITGVKENTCPCGKIDPKHRGDLEGCFLRSVDETLRLLERHRNGEDVPEFKAQGLRPIYEPFWKHLPHCDIFSCITPDILHQLHKGVFKDHLVTWCTKIIGANEMDRRFKAIPQCAGLRYFKKGRSHVSQWTGAEHKEMQKVFVCLMAGAVDSKVLVVVQALVDFIYYAQFQLHTTQTLSALRTSLETFHKHKAVFERLGIRSHFNIPKIHSMIHYIDAIKQKGTTDGFNTELAERLHIDFAKEAYRAGNHRDYIAQMTVWLRRREAVEMRNVYLGWIEKAWREPGGGIGDGEDVESNKVSGNSNEDHKPEETTTLTEETASSSLVFKWAKKPPIPRKWVDEIITSHCAQAFLPAFNRFISEHLPHISPEQDPRRISLELYTQIKVRGNPNVFVARSTDFQCIQAIPEVPPRGRMRLRPAQFDCTLIIKNPSEFALRKDRSLAGLRLARVRAIFALPAEYGSSRFPLAYIEWFTAFARVDPVTRMYHVSRSTRN</sequence>